<dbReference type="GO" id="GO:0043818">
    <property type="term" value="F:precorrin-3B synthase activity"/>
    <property type="evidence" value="ECO:0007669"/>
    <property type="project" value="UniProtKB-EC"/>
</dbReference>
<evidence type="ECO:0000313" key="9">
    <source>
        <dbReference type="EMBL" id="RJK99360.1"/>
    </source>
</evidence>
<reference evidence="10" key="1">
    <citation type="submission" date="2018-09" db="EMBL/GenBank/DDBJ databases">
        <title>Paracoccus onubensis nov. sp. a moderate halophilic bacterium isolated from Gruta de las Maravillas (Aracena, Spain).</title>
        <authorList>
            <person name="Jurado V."/>
            <person name="Gutierrez-Patricio S."/>
            <person name="Gonzalez-Pimentel J.L."/>
            <person name="Miller A.Z."/>
            <person name="Laiz L."/>
            <person name="Saiz-Jimenez C."/>
        </authorList>
    </citation>
    <scope>NUCLEOTIDE SEQUENCE [LARGE SCALE GENOMIC DNA]</scope>
    <source>
        <strain evidence="10">DSM 26381</strain>
    </source>
</reference>
<keyword evidence="10" id="KW-1185">Reference proteome</keyword>
<dbReference type="OrthoDB" id="7459360at2"/>
<gene>
    <name evidence="9" type="primary">cobG</name>
    <name evidence="9" type="ORF">D3P05_23315</name>
</gene>
<dbReference type="GO" id="GO:0051539">
    <property type="term" value="F:4 iron, 4 sulfur cluster binding"/>
    <property type="evidence" value="ECO:0007669"/>
    <property type="project" value="UniProtKB-KW"/>
</dbReference>
<evidence type="ECO:0000256" key="4">
    <source>
        <dbReference type="ARBA" id="ARBA00023002"/>
    </source>
</evidence>
<keyword evidence="4 9" id="KW-0560">Oxidoreductase</keyword>
<dbReference type="InterPro" id="IPR005117">
    <property type="entry name" value="NiRdtase/SiRdtase_haem-b_fer"/>
</dbReference>
<evidence type="ECO:0000256" key="3">
    <source>
        <dbReference type="ARBA" id="ARBA00022723"/>
    </source>
</evidence>
<dbReference type="RefSeq" id="WP_119901115.1">
    <property type="nucleotide sequence ID" value="NZ_QNRC01000001.1"/>
</dbReference>
<evidence type="ECO:0000256" key="7">
    <source>
        <dbReference type="SAM" id="MobiDB-lite"/>
    </source>
</evidence>
<protein>
    <submittedName>
        <fullName evidence="9">Precorrin-3B synthase</fullName>
        <ecNumber evidence="9">1.14.13.83</ecNumber>
    </submittedName>
</protein>
<dbReference type="InterPro" id="IPR051329">
    <property type="entry name" value="NIR_SIR_4Fe-4S"/>
</dbReference>
<dbReference type="PANTHER" id="PTHR32439:SF9">
    <property type="entry name" value="BLR3264 PROTEIN"/>
    <property type="match status" value="1"/>
</dbReference>
<dbReference type="Proteomes" id="UP000283587">
    <property type="component" value="Unassembled WGS sequence"/>
</dbReference>
<name>A0A418ZRK3_9RHOB</name>
<dbReference type="Gene3D" id="3.90.480.10">
    <property type="entry name" value="Sulfite Reductase Hemoprotein,Domain 2"/>
    <property type="match status" value="1"/>
</dbReference>
<dbReference type="SUPFAM" id="SSF55124">
    <property type="entry name" value="Nitrite/Sulfite reductase N-terminal domain-like"/>
    <property type="match status" value="2"/>
</dbReference>
<dbReference type="InterPro" id="IPR006066">
    <property type="entry name" value="NO2/SO3_Rdtase_FeS/sirohaem_BS"/>
</dbReference>
<accession>A0A418ZRK3</accession>
<evidence type="ECO:0000259" key="8">
    <source>
        <dbReference type="Pfam" id="PF03460"/>
    </source>
</evidence>
<dbReference type="GO" id="GO:0020037">
    <property type="term" value="F:heme binding"/>
    <property type="evidence" value="ECO:0007669"/>
    <property type="project" value="InterPro"/>
</dbReference>
<dbReference type="Pfam" id="PF03460">
    <property type="entry name" value="NIR_SIR_ferr"/>
    <property type="match status" value="1"/>
</dbReference>
<keyword evidence="1" id="KW-0004">4Fe-4S</keyword>
<dbReference type="PANTHER" id="PTHR32439">
    <property type="entry name" value="FERREDOXIN--NITRITE REDUCTASE, CHLOROPLASTIC"/>
    <property type="match status" value="1"/>
</dbReference>
<dbReference type="InterPro" id="IPR045854">
    <property type="entry name" value="NO2/SO3_Rdtase_4Fe4S_sf"/>
</dbReference>
<dbReference type="NCBIfam" id="TIGR02435">
    <property type="entry name" value="CobG"/>
    <property type="match status" value="1"/>
</dbReference>
<evidence type="ECO:0000256" key="5">
    <source>
        <dbReference type="ARBA" id="ARBA00023004"/>
    </source>
</evidence>
<feature type="region of interest" description="Disordered" evidence="7">
    <location>
        <begin position="350"/>
        <end position="373"/>
    </location>
</feature>
<proteinExistence type="predicted"/>
<dbReference type="Gene3D" id="3.30.413.10">
    <property type="entry name" value="Sulfite Reductase Hemoprotein, domain 1"/>
    <property type="match status" value="2"/>
</dbReference>
<organism evidence="9 10">
    <name type="scientific">Paracoccus siganidrum</name>
    <dbReference type="NCBI Taxonomy" id="1276757"/>
    <lineage>
        <taxon>Bacteria</taxon>
        <taxon>Pseudomonadati</taxon>
        <taxon>Pseudomonadota</taxon>
        <taxon>Alphaproteobacteria</taxon>
        <taxon>Rhodobacterales</taxon>
        <taxon>Paracoccaceae</taxon>
        <taxon>Paracoccus</taxon>
    </lineage>
</organism>
<sequence length="373" mass="38281">MSRIKGWCPGALRPMESGDGWVLRIRPRGGRLSPAQAMGIAAAARTHGSGLIDLTGRANLQLRGVTPATHAPLIADLRALELIDADIATETRRNITVTPFADPATDAVAAALERALAASGLTLPAKFGFAVDTGPAPVLGDTPADIRLERGRDGGLILRADGMALGARCADPAGDAVALAAWFLARGGAIDGRGRMAALIARGARPEGAGTAPAPAAPPPGPGPVAQGALVALEFGQLDPDTLRALAALGPLRLTPWRMLLVEGAATPPDLPGLILDAHDPRLRLRACTGAPGCPQAHGATRPLARRLAPMVPRGQVLHVSGCAKGCGWPFRADLALVATPHGLDVIRGGRASDPPALRGLDPDRLPPLPELF</sequence>
<evidence type="ECO:0000313" key="10">
    <source>
        <dbReference type="Proteomes" id="UP000283587"/>
    </source>
</evidence>
<dbReference type="EMBL" id="QZEW01000189">
    <property type="protein sequence ID" value="RJK99360.1"/>
    <property type="molecule type" value="Genomic_DNA"/>
</dbReference>
<dbReference type="InterPro" id="IPR036136">
    <property type="entry name" value="Nit/Sulf_reduc_fer-like_dom_sf"/>
</dbReference>
<comment type="caution">
    <text evidence="9">The sequence shown here is derived from an EMBL/GenBank/DDBJ whole genome shotgun (WGS) entry which is preliminary data.</text>
</comment>
<dbReference type="InterPro" id="IPR012798">
    <property type="entry name" value="Cbl_synth_CobG-like"/>
</dbReference>
<dbReference type="AlphaFoldDB" id="A0A418ZRK3"/>
<evidence type="ECO:0000256" key="6">
    <source>
        <dbReference type="ARBA" id="ARBA00023014"/>
    </source>
</evidence>
<keyword evidence="2" id="KW-0349">Heme</keyword>
<dbReference type="SUPFAM" id="SSF56014">
    <property type="entry name" value="Nitrite and sulphite reductase 4Fe-4S domain-like"/>
    <property type="match status" value="1"/>
</dbReference>
<evidence type="ECO:0000256" key="1">
    <source>
        <dbReference type="ARBA" id="ARBA00022485"/>
    </source>
</evidence>
<keyword evidence="3" id="KW-0479">Metal-binding</keyword>
<keyword evidence="6" id="KW-0411">Iron-sulfur</keyword>
<dbReference type="GO" id="GO:0046872">
    <property type="term" value="F:metal ion binding"/>
    <property type="evidence" value="ECO:0007669"/>
    <property type="project" value="UniProtKB-KW"/>
</dbReference>
<feature type="domain" description="Nitrite/Sulfite reductase ferredoxin-like" evidence="8">
    <location>
        <begin position="14"/>
        <end position="79"/>
    </location>
</feature>
<evidence type="ECO:0000256" key="2">
    <source>
        <dbReference type="ARBA" id="ARBA00022617"/>
    </source>
</evidence>
<dbReference type="PROSITE" id="PS00365">
    <property type="entry name" value="NIR_SIR"/>
    <property type="match status" value="1"/>
</dbReference>
<dbReference type="EC" id="1.14.13.83" evidence="9"/>
<keyword evidence="5" id="KW-0408">Iron</keyword>